<sequence length="202" mass="20770">MSTITGVPTYTSAPINTTTTAAENSPETRTDSAVQGDWNPPTTTENGAATTTSSAPAQPGSRASIPVETGIPLSTPTSTSSPPPPPPQPGAVPEPTYNTNINTAPTGTQPRPSVPPPPKAGQVVPPGGGAVPNSTSTPYTSVYQQPQQSYALSGAPNNTDPFSDLDDTDGFLHLAKSWVQSAGTKLAEVEAEVWKRINDAHN</sequence>
<evidence type="ECO:0000256" key="1">
    <source>
        <dbReference type="SAM" id="MobiDB-lite"/>
    </source>
</evidence>
<reference evidence="3" key="1">
    <citation type="journal article" date="2017" name="Genome Biol.">
        <title>Comparative genomics reveals high biological diversity and specific adaptations in the industrially and medically important fungal genus Aspergillus.</title>
        <authorList>
            <person name="de Vries R.P."/>
            <person name="Riley R."/>
            <person name="Wiebenga A."/>
            <person name="Aguilar-Osorio G."/>
            <person name="Amillis S."/>
            <person name="Uchima C.A."/>
            <person name="Anderluh G."/>
            <person name="Asadollahi M."/>
            <person name="Askin M."/>
            <person name="Barry K."/>
            <person name="Battaglia E."/>
            <person name="Bayram O."/>
            <person name="Benocci T."/>
            <person name="Braus-Stromeyer S.A."/>
            <person name="Caldana C."/>
            <person name="Canovas D."/>
            <person name="Cerqueira G.C."/>
            <person name="Chen F."/>
            <person name="Chen W."/>
            <person name="Choi C."/>
            <person name="Clum A."/>
            <person name="Dos Santos R.A."/>
            <person name="Damasio A.R."/>
            <person name="Diallinas G."/>
            <person name="Emri T."/>
            <person name="Fekete E."/>
            <person name="Flipphi M."/>
            <person name="Freyberg S."/>
            <person name="Gallo A."/>
            <person name="Gournas C."/>
            <person name="Habgood R."/>
            <person name="Hainaut M."/>
            <person name="Harispe M.L."/>
            <person name="Henrissat B."/>
            <person name="Hilden K.S."/>
            <person name="Hope R."/>
            <person name="Hossain A."/>
            <person name="Karabika E."/>
            <person name="Karaffa L."/>
            <person name="Karanyi Z."/>
            <person name="Krasevec N."/>
            <person name="Kuo A."/>
            <person name="Kusch H."/>
            <person name="LaButti K."/>
            <person name="Lagendijk E.L."/>
            <person name="Lapidus A."/>
            <person name="Levasseur A."/>
            <person name="Lindquist E."/>
            <person name="Lipzen A."/>
            <person name="Logrieco A.F."/>
            <person name="MacCabe A."/>
            <person name="Maekelae M.R."/>
            <person name="Malavazi I."/>
            <person name="Melin P."/>
            <person name="Meyer V."/>
            <person name="Mielnichuk N."/>
            <person name="Miskei M."/>
            <person name="Molnar A.P."/>
            <person name="Mule G."/>
            <person name="Ngan C.Y."/>
            <person name="Orejas M."/>
            <person name="Orosz E."/>
            <person name="Ouedraogo J.P."/>
            <person name="Overkamp K.M."/>
            <person name="Park H.-S."/>
            <person name="Perrone G."/>
            <person name="Piumi F."/>
            <person name="Punt P.J."/>
            <person name="Ram A.F."/>
            <person name="Ramon A."/>
            <person name="Rauscher S."/>
            <person name="Record E."/>
            <person name="Riano-Pachon D.M."/>
            <person name="Robert V."/>
            <person name="Roehrig J."/>
            <person name="Ruller R."/>
            <person name="Salamov A."/>
            <person name="Salih N.S."/>
            <person name="Samson R.A."/>
            <person name="Sandor E."/>
            <person name="Sanguinetti M."/>
            <person name="Schuetze T."/>
            <person name="Sepcic K."/>
            <person name="Shelest E."/>
            <person name="Sherlock G."/>
            <person name="Sophianopoulou V."/>
            <person name="Squina F.M."/>
            <person name="Sun H."/>
            <person name="Susca A."/>
            <person name="Todd R.B."/>
            <person name="Tsang A."/>
            <person name="Unkles S.E."/>
            <person name="van de Wiele N."/>
            <person name="van Rossen-Uffink D."/>
            <person name="Oliveira J.V."/>
            <person name="Vesth T.C."/>
            <person name="Visser J."/>
            <person name="Yu J.-H."/>
            <person name="Zhou M."/>
            <person name="Andersen M.R."/>
            <person name="Archer D.B."/>
            <person name="Baker S.E."/>
            <person name="Benoit I."/>
            <person name="Brakhage A.A."/>
            <person name="Braus G.H."/>
            <person name="Fischer R."/>
            <person name="Frisvad J.C."/>
            <person name="Goldman G.H."/>
            <person name="Houbraken J."/>
            <person name="Oakley B."/>
            <person name="Pocsi I."/>
            <person name="Scazzocchio C."/>
            <person name="Seiboth B."/>
            <person name="vanKuyk P.A."/>
            <person name="Wortman J."/>
            <person name="Dyer P.S."/>
            <person name="Grigoriev I.V."/>
        </authorList>
    </citation>
    <scope>NUCLEOTIDE SEQUENCE [LARGE SCALE GENOMIC DNA]</scope>
    <source>
        <strain evidence="3">CBS 506.65</strain>
    </source>
</reference>
<dbReference type="STRING" id="1073090.A0A1L9SKD9"/>
<dbReference type="AlphaFoldDB" id="A0A1L9SKD9"/>
<gene>
    <name evidence="2" type="ORF">ASPZODRAFT_15118</name>
</gene>
<name>A0A1L9SKD9_9EURO</name>
<dbReference type="Proteomes" id="UP000184188">
    <property type="component" value="Unassembled WGS sequence"/>
</dbReference>
<organism evidence="2 3">
    <name type="scientific">Penicilliopsis zonata CBS 506.65</name>
    <dbReference type="NCBI Taxonomy" id="1073090"/>
    <lineage>
        <taxon>Eukaryota</taxon>
        <taxon>Fungi</taxon>
        <taxon>Dikarya</taxon>
        <taxon>Ascomycota</taxon>
        <taxon>Pezizomycotina</taxon>
        <taxon>Eurotiomycetes</taxon>
        <taxon>Eurotiomycetidae</taxon>
        <taxon>Eurotiales</taxon>
        <taxon>Aspergillaceae</taxon>
        <taxon>Penicilliopsis</taxon>
    </lineage>
</organism>
<feature type="compositionally biased region" description="Polar residues" evidence="1">
    <location>
        <begin position="1"/>
        <end position="33"/>
    </location>
</feature>
<dbReference type="RefSeq" id="XP_022582178.1">
    <property type="nucleotide sequence ID" value="XM_022725710.1"/>
</dbReference>
<feature type="region of interest" description="Disordered" evidence="1">
    <location>
        <begin position="1"/>
        <end position="141"/>
    </location>
</feature>
<feature type="compositionally biased region" description="Pro residues" evidence="1">
    <location>
        <begin position="81"/>
        <end position="92"/>
    </location>
</feature>
<proteinExistence type="predicted"/>
<keyword evidence="3" id="KW-1185">Reference proteome</keyword>
<feature type="compositionally biased region" description="Low complexity" evidence="1">
    <location>
        <begin position="39"/>
        <end position="55"/>
    </location>
</feature>
<dbReference type="GeneID" id="34612175"/>
<protein>
    <submittedName>
        <fullName evidence="2">Uncharacterized protein</fullName>
    </submittedName>
</protein>
<evidence type="ECO:0000313" key="3">
    <source>
        <dbReference type="Proteomes" id="UP000184188"/>
    </source>
</evidence>
<dbReference type="EMBL" id="KV878340">
    <property type="protein sequence ID" value="OJJ47668.1"/>
    <property type="molecule type" value="Genomic_DNA"/>
</dbReference>
<evidence type="ECO:0000313" key="2">
    <source>
        <dbReference type="EMBL" id="OJJ47668.1"/>
    </source>
</evidence>
<accession>A0A1L9SKD9</accession>
<feature type="compositionally biased region" description="Polar residues" evidence="1">
    <location>
        <begin position="97"/>
        <end position="111"/>
    </location>
</feature>
<dbReference type="OrthoDB" id="4526754at2759"/>
<dbReference type="VEuPathDB" id="FungiDB:ASPZODRAFT_15118"/>